<proteinExistence type="predicted"/>
<dbReference type="Pfam" id="PF17648">
    <property type="entry name" value="Luciferase"/>
    <property type="match status" value="1"/>
</dbReference>
<dbReference type="PANTHER" id="PTHR38695:SF1">
    <property type="entry name" value="AMINO ACID PERMEASE_ SLC12A DOMAIN-CONTAINING PROTEIN"/>
    <property type="match status" value="1"/>
</dbReference>
<comment type="caution">
    <text evidence="2">The sequence shown here is derived from an EMBL/GenBank/DDBJ whole genome shotgun (WGS) entry which is preliminary data.</text>
</comment>
<dbReference type="Proteomes" id="UP000248706">
    <property type="component" value="Unassembled WGS sequence"/>
</dbReference>
<dbReference type="PANTHER" id="PTHR38695">
    <property type="entry name" value="AMINO ACID PERMEASE_ SLC12A DOMAIN-CONTAINING PROTEIN"/>
    <property type="match status" value="1"/>
</dbReference>
<feature type="domain" description="Luciferase" evidence="1">
    <location>
        <begin position="87"/>
        <end position="156"/>
    </location>
</feature>
<evidence type="ECO:0000313" key="2">
    <source>
        <dbReference type="EMBL" id="RAQ94156.1"/>
    </source>
</evidence>
<protein>
    <recommendedName>
        <fullName evidence="1">Luciferase domain-containing protein</fullName>
    </recommendedName>
</protein>
<reference evidence="2 3" key="1">
    <citation type="submission" date="2016-08" db="EMBL/GenBank/DDBJ databases">
        <title>Analysis of Carbohydrate Active Enzymes in Thermogemmatispora T81 Reveals Carbohydrate Degradation Ability.</title>
        <authorList>
            <person name="Tomazini A."/>
            <person name="Lal S."/>
            <person name="Stott M."/>
            <person name="Henrissat B."/>
            <person name="Polikarpov I."/>
            <person name="Sparling R."/>
            <person name="Levin D.B."/>
        </authorList>
    </citation>
    <scope>NUCLEOTIDE SEQUENCE [LARGE SCALE GENOMIC DNA]</scope>
    <source>
        <strain evidence="2 3">T81</strain>
    </source>
</reference>
<name>A0A328V940_9CHLR</name>
<sequence>MKSSYGYLPPSLRRLPVRQGERPLINPRYPCLQDNHWAPPRIREQFLRWLAKLEGVSLESSDLPPAAQALVLAEHLAKGKPEAFIRGKTFAIVRADGSVHLLLEPAWGQKVLDKGWGSVHPLARYMAGAIPPQSLILYAPRDQRDLAVLRRIILAAYSFACGRIGTQILPDTAW</sequence>
<gene>
    <name evidence="2" type="ORF">A4R35_01335</name>
</gene>
<dbReference type="EMBL" id="MCIF01000002">
    <property type="protein sequence ID" value="RAQ94156.1"/>
    <property type="molecule type" value="Genomic_DNA"/>
</dbReference>
<dbReference type="InterPro" id="IPR040841">
    <property type="entry name" value="Luciferase_dom"/>
</dbReference>
<dbReference type="AlphaFoldDB" id="A0A328V940"/>
<accession>A0A328V940</accession>
<evidence type="ECO:0000259" key="1">
    <source>
        <dbReference type="Pfam" id="PF17648"/>
    </source>
</evidence>
<keyword evidence="3" id="KW-1185">Reference proteome</keyword>
<organism evidence="2 3">
    <name type="scientific">Thermogemmatispora tikiterensis</name>
    <dbReference type="NCBI Taxonomy" id="1825093"/>
    <lineage>
        <taxon>Bacteria</taxon>
        <taxon>Bacillati</taxon>
        <taxon>Chloroflexota</taxon>
        <taxon>Ktedonobacteria</taxon>
        <taxon>Thermogemmatisporales</taxon>
        <taxon>Thermogemmatisporaceae</taxon>
        <taxon>Thermogemmatispora</taxon>
    </lineage>
</organism>
<evidence type="ECO:0000313" key="3">
    <source>
        <dbReference type="Proteomes" id="UP000248706"/>
    </source>
</evidence>
<dbReference type="InterPro" id="IPR048273">
    <property type="entry name" value="Luciferase"/>
</dbReference>